<dbReference type="EMBL" id="AP018560">
    <property type="protein sequence ID" value="BBD80610.1"/>
    <property type="molecule type" value="Genomic_DNA"/>
</dbReference>
<feature type="transmembrane region" description="Helical" evidence="8">
    <location>
        <begin position="173"/>
        <end position="191"/>
    </location>
</feature>
<dbReference type="AlphaFoldDB" id="A0A2Z6E670"/>
<evidence type="ECO:0000256" key="7">
    <source>
        <dbReference type="PIRSR" id="PIRSR600715-1"/>
    </source>
</evidence>
<keyword evidence="6 8" id="KW-0472">Membrane</keyword>
<evidence type="ECO:0000256" key="8">
    <source>
        <dbReference type="SAM" id="Phobius"/>
    </source>
</evidence>
<dbReference type="PANTHER" id="PTHR22926:SF3">
    <property type="entry name" value="UNDECAPRENYL-PHOSPHATE ALPHA-N-ACETYLGLUCOSAMINYL 1-PHOSPHATE TRANSFERASE"/>
    <property type="match status" value="1"/>
</dbReference>
<feature type="transmembrane region" description="Helical" evidence="8">
    <location>
        <begin position="72"/>
        <end position="93"/>
    </location>
</feature>
<keyword evidence="5 8" id="KW-1133">Transmembrane helix</keyword>
<dbReference type="GO" id="GO:0071555">
    <property type="term" value="P:cell wall organization"/>
    <property type="evidence" value="ECO:0007669"/>
    <property type="project" value="TreeGrafter"/>
</dbReference>
<gene>
    <name evidence="9" type="ORF">ALSL_1970</name>
</gene>
<reference evidence="10" key="2">
    <citation type="submission" date="2018-06" db="EMBL/GenBank/DDBJ databases">
        <title>Genome sequence of Rhodanobacteraceae bacterium strain Dysh456.</title>
        <authorList>
            <person name="Fukui M."/>
        </authorList>
    </citation>
    <scope>NUCLEOTIDE SEQUENCE [LARGE SCALE GENOMIC DNA]</scope>
    <source>
        <strain evidence="10">Dysh456</strain>
    </source>
</reference>
<evidence type="ECO:0000313" key="10">
    <source>
        <dbReference type="Proteomes" id="UP000270530"/>
    </source>
</evidence>
<feature type="transmembrane region" description="Helical" evidence="8">
    <location>
        <begin position="271"/>
        <end position="296"/>
    </location>
</feature>
<evidence type="ECO:0000256" key="1">
    <source>
        <dbReference type="ARBA" id="ARBA00004651"/>
    </source>
</evidence>
<dbReference type="GO" id="GO:0009103">
    <property type="term" value="P:lipopolysaccharide biosynthetic process"/>
    <property type="evidence" value="ECO:0007669"/>
    <property type="project" value="TreeGrafter"/>
</dbReference>
<organism evidence="9 10">
    <name type="scientific">Aerosticca soli</name>
    <dbReference type="NCBI Taxonomy" id="2010829"/>
    <lineage>
        <taxon>Bacteria</taxon>
        <taxon>Pseudomonadati</taxon>
        <taxon>Pseudomonadota</taxon>
        <taxon>Gammaproteobacteria</taxon>
        <taxon>Lysobacterales</taxon>
        <taxon>Rhodanobacteraceae</taxon>
        <taxon>Aerosticca</taxon>
    </lineage>
</organism>
<evidence type="ECO:0000256" key="6">
    <source>
        <dbReference type="ARBA" id="ARBA00023136"/>
    </source>
</evidence>
<dbReference type="RefSeq" id="WP_126538728.1">
    <property type="nucleotide sequence ID" value="NZ_AP018560.1"/>
</dbReference>
<dbReference type="PANTHER" id="PTHR22926">
    <property type="entry name" value="PHOSPHO-N-ACETYLMURAMOYL-PENTAPEPTIDE-TRANSFERASE"/>
    <property type="match status" value="1"/>
</dbReference>
<evidence type="ECO:0000256" key="3">
    <source>
        <dbReference type="ARBA" id="ARBA00022679"/>
    </source>
</evidence>
<feature type="transmembrane region" description="Helical" evidence="8">
    <location>
        <begin position="46"/>
        <end position="66"/>
    </location>
</feature>
<dbReference type="Proteomes" id="UP000270530">
    <property type="component" value="Chromosome"/>
</dbReference>
<dbReference type="GO" id="GO:0016780">
    <property type="term" value="F:phosphotransferase activity, for other substituted phosphate groups"/>
    <property type="evidence" value="ECO:0007669"/>
    <property type="project" value="InterPro"/>
</dbReference>
<feature type="transmembrane region" description="Helical" evidence="8">
    <location>
        <begin position="198"/>
        <end position="220"/>
    </location>
</feature>
<comment type="cofactor">
    <cofactor evidence="7">
        <name>Mg(2+)</name>
        <dbReference type="ChEBI" id="CHEBI:18420"/>
    </cofactor>
</comment>
<feature type="binding site" evidence="7">
    <location>
        <position position="142"/>
    </location>
    <ligand>
        <name>Mg(2+)</name>
        <dbReference type="ChEBI" id="CHEBI:18420"/>
    </ligand>
</feature>
<feature type="transmembrane region" description="Helical" evidence="8">
    <location>
        <begin position="226"/>
        <end position="250"/>
    </location>
</feature>
<comment type="subcellular location">
    <subcellularLocation>
        <location evidence="1">Cell membrane</location>
        <topology evidence="1">Multi-pass membrane protein</topology>
    </subcellularLocation>
</comment>
<evidence type="ECO:0000256" key="2">
    <source>
        <dbReference type="ARBA" id="ARBA00022475"/>
    </source>
</evidence>
<name>A0A2Z6E670_9GAMM</name>
<keyword evidence="7" id="KW-0460">Magnesium</keyword>
<feature type="transmembrane region" description="Helical" evidence="8">
    <location>
        <begin position="6"/>
        <end position="25"/>
    </location>
</feature>
<protein>
    <submittedName>
        <fullName evidence="9">Undecaprenyl-phosphate N-acetylglucosaminyl 1-phosphate transferase</fullName>
    </submittedName>
</protein>
<keyword evidence="7" id="KW-0479">Metal-binding</keyword>
<dbReference type="OrthoDB" id="9783652at2"/>
<keyword evidence="3 9" id="KW-0808">Transferase</keyword>
<reference evidence="10" key="1">
    <citation type="submission" date="2018-04" db="EMBL/GenBank/DDBJ databases">
        <authorList>
            <person name="Watanabe M."/>
            <person name="Kojima H."/>
        </authorList>
    </citation>
    <scope>NUCLEOTIDE SEQUENCE [LARGE SCALE GENOMIC DNA]</scope>
    <source>
        <strain evidence="10">Dysh456</strain>
    </source>
</reference>
<keyword evidence="10" id="KW-1185">Reference proteome</keyword>
<feature type="binding site" evidence="7">
    <location>
        <position position="202"/>
    </location>
    <ligand>
        <name>Mg(2+)</name>
        <dbReference type="ChEBI" id="CHEBI:18420"/>
    </ligand>
</feature>
<evidence type="ECO:0000256" key="5">
    <source>
        <dbReference type="ARBA" id="ARBA00022989"/>
    </source>
</evidence>
<keyword evidence="2" id="KW-1003">Cell membrane</keyword>
<dbReference type="GO" id="GO:0005886">
    <property type="term" value="C:plasma membrane"/>
    <property type="evidence" value="ECO:0007669"/>
    <property type="project" value="UniProtKB-SubCell"/>
</dbReference>
<proteinExistence type="predicted"/>
<feature type="transmembrane region" description="Helical" evidence="8">
    <location>
        <begin position="150"/>
        <end position="167"/>
    </location>
</feature>
<sequence length="334" mass="36597">MKIGLWPLLTCLLAWFGVRLAIAYARRRGLFDQPGQRRSHQVPTPRGGGIGVVAALAVGLAGLWLANPTDVAGVSMAALLVALLAVALIGWWDDHRPLGIVPRLIVQWAAAGLFVLAWLDHAAWGWLPVWMLLGVWSINLHNFMDGIDGLLAQQGVFVGAGIAWLAWGAGSPTLAGMAACLAAACLGFWYYNRAPARIFMGDVGSGSIGFMVFALTAMLWRVRHELLWPALVLSSAFAMDAGLTLALRMLRGRRWYAAHREHLYQWLVRRGFTHAGSSGLYLTWNLCVALPLAIIAALHPPVAWAVCLLTYLLAALGWWQARRMLYRRKSHVPA</sequence>
<dbReference type="Pfam" id="PF00953">
    <property type="entry name" value="Glycos_transf_4"/>
    <property type="match status" value="1"/>
</dbReference>
<evidence type="ECO:0000256" key="4">
    <source>
        <dbReference type="ARBA" id="ARBA00022692"/>
    </source>
</evidence>
<feature type="transmembrane region" description="Helical" evidence="8">
    <location>
        <begin position="125"/>
        <end position="143"/>
    </location>
</feature>
<keyword evidence="4 8" id="KW-0812">Transmembrane</keyword>
<dbReference type="KEGG" id="rbd:ALSL_1970"/>
<dbReference type="InterPro" id="IPR000715">
    <property type="entry name" value="Glycosyl_transferase_4"/>
</dbReference>
<feature type="transmembrane region" description="Helical" evidence="8">
    <location>
        <begin position="100"/>
        <end position="119"/>
    </location>
</feature>
<feature type="transmembrane region" description="Helical" evidence="8">
    <location>
        <begin position="302"/>
        <end position="319"/>
    </location>
</feature>
<evidence type="ECO:0000313" key="9">
    <source>
        <dbReference type="EMBL" id="BBD80610.1"/>
    </source>
</evidence>
<accession>A0A2Z6E670</accession>
<dbReference type="GO" id="GO:0044038">
    <property type="term" value="P:cell wall macromolecule biosynthetic process"/>
    <property type="evidence" value="ECO:0007669"/>
    <property type="project" value="TreeGrafter"/>
</dbReference>
<dbReference type="GO" id="GO:0046872">
    <property type="term" value="F:metal ion binding"/>
    <property type="evidence" value="ECO:0007669"/>
    <property type="project" value="UniProtKB-KW"/>
</dbReference>